<organism evidence="2 3">
    <name type="scientific">Cecembia calidifontis</name>
    <dbReference type="NCBI Taxonomy" id="1187080"/>
    <lineage>
        <taxon>Bacteria</taxon>
        <taxon>Pseudomonadati</taxon>
        <taxon>Bacteroidota</taxon>
        <taxon>Cytophagia</taxon>
        <taxon>Cytophagales</taxon>
        <taxon>Cyclobacteriaceae</taxon>
        <taxon>Cecembia</taxon>
    </lineage>
</organism>
<reference evidence="2 3" key="1">
    <citation type="submission" date="2019-02" db="EMBL/GenBank/DDBJ databases">
        <title>Genomic Encyclopedia of Archaeal and Bacterial Type Strains, Phase II (KMG-II): from individual species to whole genera.</title>
        <authorList>
            <person name="Goeker M."/>
        </authorList>
    </citation>
    <scope>NUCLEOTIDE SEQUENCE [LARGE SCALE GENOMIC DNA]</scope>
    <source>
        <strain evidence="2 3">DSM 21411</strain>
    </source>
</reference>
<evidence type="ECO:0000313" key="2">
    <source>
        <dbReference type="EMBL" id="RZS97043.1"/>
    </source>
</evidence>
<dbReference type="OrthoDB" id="936265at2"/>
<dbReference type="GO" id="GO:0015074">
    <property type="term" value="P:DNA integration"/>
    <property type="evidence" value="ECO:0007669"/>
    <property type="project" value="InterPro"/>
</dbReference>
<feature type="domain" description="Integrase catalytic" evidence="1">
    <location>
        <begin position="86"/>
        <end position="144"/>
    </location>
</feature>
<dbReference type="InterPro" id="IPR012337">
    <property type="entry name" value="RNaseH-like_sf"/>
</dbReference>
<proteinExistence type="predicted"/>
<comment type="caution">
    <text evidence="2">The sequence shown here is derived from an EMBL/GenBank/DDBJ whole genome shotgun (WGS) entry which is preliminary data.</text>
</comment>
<dbReference type="InterPro" id="IPR036397">
    <property type="entry name" value="RNaseH_sf"/>
</dbReference>
<dbReference type="Gene3D" id="3.30.420.10">
    <property type="entry name" value="Ribonuclease H-like superfamily/Ribonuclease H"/>
    <property type="match status" value="1"/>
</dbReference>
<accession>A0A4Q7P9X5</accession>
<dbReference type="SUPFAM" id="SSF53098">
    <property type="entry name" value="Ribonuclease H-like"/>
    <property type="match status" value="1"/>
</dbReference>
<gene>
    <name evidence="2" type="ORF">BC751_2640</name>
</gene>
<protein>
    <submittedName>
        <fullName evidence="2">Integrase-like protein</fullName>
    </submittedName>
</protein>
<dbReference type="AlphaFoldDB" id="A0A4Q7P9X5"/>
<dbReference type="EMBL" id="SGXG01000001">
    <property type="protein sequence ID" value="RZS97043.1"/>
    <property type="molecule type" value="Genomic_DNA"/>
</dbReference>
<sequence>MKDRATLVCSDFRGLSIRRQCEVLEVPRSSLYYKPKGENEINLKLMGIMDRHLTDHPTEGVVSMVYLLTGRQYTSALWINYLEGLDIKVSMDGKGRALDNVYIERFWKSVKYDYIYLNPSEDGYDLLKGVKWYIEYYNQKVHHTTREKPRERYFGATQKAA</sequence>
<dbReference type="Proteomes" id="UP000292209">
    <property type="component" value="Unassembled WGS sequence"/>
</dbReference>
<keyword evidence="3" id="KW-1185">Reference proteome</keyword>
<name>A0A4Q7P9X5_9BACT</name>
<evidence type="ECO:0000313" key="3">
    <source>
        <dbReference type="Proteomes" id="UP000292209"/>
    </source>
</evidence>
<dbReference type="GO" id="GO:0003676">
    <property type="term" value="F:nucleic acid binding"/>
    <property type="evidence" value="ECO:0007669"/>
    <property type="project" value="InterPro"/>
</dbReference>
<dbReference type="InterPro" id="IPR001584">
    <property type="entry name" value="Integrase_cat-core"/>
</dbReference>
<dbReference type="Pfam" id="PF13683">
    <property type="entry name" value="rve_3"/>
    <property type="match status" value="1"/>
</dbReference>
<evidence type="ECO:0000259" key="1">
    <source>
        <dbReference type="Pfam" id="PF13683"/>
    </source>
</evidence>